<keyword evidence="2" id="KW-0732">Signal</keyword>
<keyword evidence="4" id="KW-1185">Reference proteome</keyword>
<feature type="chain" id="PRO_5040460246" evidence="2">
    <location>
        <begin position="20"/>
        <end position="277"/>
    </location>
</feature>
<reference evidence="3" key="1">
    <citation type="submission" date="2021-12" db="EMBL/GenBank/DDBJ databases">
        <authorList>
            <person name="King R."/>
        </authorList>
    </citation>
    <scope>NUCLEOTIDE SEQUENCE</scope>
</reference>
<sequence>MAAPLQPLQLLCLIALVASDPAPGRIPKVYNALITSNQNLEPSKAYPVYQPVIHDFAFPLQPAVFYGDYPIGNALQPPTVPRDPNNALPSAPQPPAQAPPQPEDAKPSSTENPPVSSESVPSGGNKPTPAPPLPPNTESPIHLNQFGLPSQVLPLGRIDPAYNGFNQVGPFTYSYPSFRLYDAYDPFSLNPFVNFPPVFRALPNLLEAQSPGIPQVAAKETVNPTGGPVTAAPQADQSPPSEPIDLNLLNYPSKDPAIPNVPPPPLPQGGLKSDNSE</sequence>
<dbReference type="Proteomes" id="UP001153714">
    <property type="component" value="Chromosome 9"/>
</dbReference>
<evidence type="ECO:0000313" key="3">
    <source>
        <dbReference type="EMBL" id="CAH0766433.1"/>
    </source>
</evidence>
<reference evidence="3" key="2">
    <citation type="submission" date="2022-10" db="EMBL/GenBank/DDBJ databases">
        <authorList>
            <consortium name="ENA_rothamsted_submissions"/>
            <consortium name="culmorum"/>
            <person name="King R."/>
        </authorList>
    </citation>
    <scope>NUCLEOTIDE SEQUENCE</scope>
</reference>
<accession>A0A9P0CE82</accession>
<organism evidence="3 4">
    <name type="scientific">Diatraea saccharalis</name>
    <name type="common">sugarcane borer</name>
    <dbReference type="NCBI Taxonomy" id="40085"/>
    <lineage>
        <taxon>Eukaryota</taxon>
        <taxon>Metazoa</taxon>
        <taxon>Ecdysozoa</taxon>
        <taxon>Arthropoda</taxon>
        <taxon>Hexapoda</taxon>
        <taxon>Insecta</taxon>
        <taxon>Pterygota</taxon>
        <taxon>Neoptera</taxon>
        <taxon>Endopterygota</taxon>
        <taxon>Lepidoptera</taxon>
        <taxon>Glossata</taxon>
        <taxon>Ditrysia</taxon>
        <taxon>Pyraloidea</taxon>
        <taxon>Crambidae</taxon>
        <taxon>Crambinae</taxon>
        <taxon>Diatraea</taxon>
    </lineage>
</organism>
<feature type="compositionally biased region" description="Low complexity" evidence="1">
    <location>
        <begin position="107"/>
        <end position="127"/>
    </location>
</feature>
<evidence type="ECO:0000256" key="2">
    <source>
        <dbReference type="SAM" id="SignalP"/>
    </source>
</evidence>
<protein>
    <submittedName>
        <fullName evidence="3">Uncharacterized protein</fullName>
    </submittedName>
</protein>
<evidence type="ECO:0000256" key="1">
    <source>
        <dbReference type="SAM" id="MobiDB-lite"/>
    </source>
</evidence>
<feature type="region of interest" description="Disordered" evidence="1">
    <location>
        <begin position="75"/>
        <end position="144"/>
    </location>
</feature>
<proteinExistence type="predicted"/>
<feature type="compositionally biased region" description="Pro residues" evidence="1">
    <location>
        <begin position="91"/>
        <end position="102"/>
    </location>
</feature>
<dbReference type="OrthoDB" id="7443691at2759"/>
<evidence type="ECO:0000313" key="4">
    <source>
        <dbReference type="Proteomes" id="UP001153714"/>
    </source>
</evidence>
<dbReference type="EMBL" id="OU893340">
    <property type="protein sequence ID" value="CAH0766433.1"/>
    <property type="molecule type" value="Genomic_DNA"/>
</dbReference>
<dbReference type="AlphaFoldDB" id="A0A9P0CE82"/>
<gene>
    <name evidence="3" type="ORF">DIATSA_LOCUS13680</name>
</gene>
<feature type="compositionally biased region" description="Pro residues" evidence="1">
    <location>
        <begin position="128"/>
        <end position="137"/>
    </location>
</feature>
<name>A0A9P0CE82_9NEOP</name>
<feature type="region of interest" description="Disordered" evidence="1">
    <location>
        <begin position="220"/>
        <end position="277"/>
    </location>
</feature>
<feature type="signal peptide" evidence="2">
    <location>
        <begin position="1"/>
        <end position="19"/>
    </location>
</feature>